<protein>
    <submittedName>
        <fullName evidence="1">Uncharacterized protein</fullName>
    </submittedName>
</protein>
<reference evidence="1 2" key="1">
    <citation type="submission" date="2015-05" db="EMBL/GenBank/DDBJ databases">
        <title>Draft genome sequence of Microvirga vignae strain BR3299, a novel nitrogen fixing bacteria isolated from Brazil semi-aired region.</title>
        <authorList>
            <person name="Zilli J.E."/>
            <person name="Passos S.R."/>
            <person name="Leite J."/>
            <person name="Baldani J.I."/>
            <person name="Xavier G.R."/>
            <person name="Rumjaneck N.G."/>
            <person name="Simoes-Araujo J.L."/>
        </authorList>
    </citation>
    <scope>NUCLEOTIDE SEQUENCE [LARGE SCALE GENOMIC DNA]</scope>
    <source>
        <strain evidence="1 2">BR3299</strain>
    </source>
</reference>
<dbReference type="AlphaFoldDB" id="A0A0H1R666"/>
<dbReference type="EMBL" id="LCYG01000067">
    <property type="protein sequence ID" value="KLK90735.1"/>
    <property type="molecule type" value="Genomic_DNA"/>
</dbReference>
<name>A0A0H1R666_9HYPH</name>
<evidence type="ECO:0000313" key="1">
    <source>
        <dbReference type="EMBL" id="KLK90735.1"/>
    </source>
</evidence>
<evidence type="ECO:0000313" key="2">
    <source>
        <dbReference type="Proteomes" id="UP000035489"/>
    </source>
</evidence>
<dbReference type="Proteomes" id="UP000035489">
    <property type="component" value="Unassembled WGS sequence"/>
</dbReference>
<dbReference type="PATRIC" id="fig|1225564.3.peg.6177"/>
<organism evidence="1 2">
    <name type="scientific">Microvirga vignae</name>
    <dbReference type="NCBI Taxonomy" id="1225564"/>
    <lineage>
        <taxon>Bacteria</taxon>
        <taxon>Pseudomonadati</taxon>
        <taxon>Pseudomonadota</taxon>
        <taxon>Alphaproteobacteria</taxon>
        <taxon>Hyphomicrobiales</taxon>
        <taxon>Methylobacteriaceae</taxon>
        <taxon>Microvirga</taxon>
    </lineage>
</organism>
<sequence>GAVHTWHEAEIGRRTAMEMLADLQCQAIVDYMCPEALLPPYQISCAMMISQDTRQLAQSSD</sequence>
<gene>
    <name evidence="1" type="ORF">AA309_23780</name>
</gene>
<keyword evidence="2" id="KW-1185">Reference proteome</keyword>
<feature type="non-terminal residue" evidence="1">
    <location>
        <position position="1"/>
    </location>
</feature>
<accession>A0A0H1R666</accession>
<proteinExistence type="predicted"/>
<comment type="caution">
    <text evidence="1">The sequence shown here is derived from an EMBL/GenBank/DDBJ whole genome shotgun (WGS) entry which is preliminary data.</text>
</comment>